<evidence type="ECO:0000256" key="1">
    <source>
        <dbReference type="SAM" id="MobiDB-lite"/>
    </source>
</evidence>
<proteinExistence type="predicted"/>
<organism evidence="2 3">
    <name type="scientific">Methylobacterium pseudosasicola</name>
    <dbReference type="NCBI Taxonomy" id="582667"/>
    <lineage>
        <taxon>Bacteria</taxon>
        <taxon>Pseudomonadati</taxon>
        <taxon>Pseudomonadota</taxon>
        <taxon>Alphaproteobacteria</taxon>
        <taxon>Hyphomicrobiales</taxon>
        <taxon>Methylobacteriaceae</taxon>
        <taxon>Methylobacterium</taxon>
    </lineage>
</organism>
<feature type="compositionally biased region" description="Polar residues" evidence="1">
    <location>
        <begin position="57"/>
        <end position="70"/>
    </location>
</feature>
<feature type="region of interest" description="Disordered" evidence="1">
    <location>
        <begin position="1"/>
        <end position="70"/>
    </location>
</feature>
<dbReference type="Proteomes" id="UP000199048">
    <property type="component" value="Unassembled WGS sequence"/>
</dbReference>
<dbReference type="AlphaFoldDB" id="A0A1I4USJ1"/>
<dbReference type="STRING" id="582667.SAMN05192568_10764"/>
<keyword evidence="3" id="KW-1185">Reference proteome</keyword>
<sequence>MADDQSGGANPSKKEREAGERAGRKGLGKDGRPQTPPTPTQQNAADHTEMTVRHSLKSNPQETEQATGKK</sequence>
<reference evidence="3" key="1">
    <citation type="submission" date="2016-10" db="EMBL/GenBank/DDBJ databases">
        <authorList>
            <person name="Varghese N."/>
            <person name="Submissions S."/>
        </authorList>
    </citation>
    <scope>NUCLEOTIDE SEQUENCE [LARGE SCALE GENOMIC DNA]</scope>
    <source>
        <strain evidence="3">BL36</strain>
    </source>
</reference>
<accession>A0A1I4USJ1</accession>
<gene>
    <name evidence="2" type="ORF">SAMN05192568_10764</name>
</gene>
<evidence type="ECO:0000313" key="3">
    <source>
        <dbReference type="Proteomes" id="UP000199048"/>
    </source>
</evidence>
<dbReference type="RefSeq" id="WP_092047103.1">
    <property type="nucleotide sequence ID" value="NZ_FOTK01000076.1"/>
</dbReference>
<feature type="compositionally biased region" description="Basic and acidic residues" evidence="1">
    <location>
        <begin position="12"/>
        <end position="32"/>
    </location>
</feature>
<dbReference type="EMBL" id="FOTK01000076">
    <property type="protein sequence ID" value="SFM91875.1"/>
    <property type="molecule type" value="Genomic_DNA"/>
</dbReference>
<evidence type="ECO:0000313" key="2">
    <source>
        <dbReference type="EMBL" id="SFM91875.1"/>
    </source>
</evidence>
<name>A0A1I4USJ1_9HYPH</name>
<protein>
    <submittedName>
        <fullName evidence="2">Uncharacterized protein</fullName>
    </submittedName>
</protein>